<reference evidence="2" key="1">
    <citation type="submission" date="2022-11" db="EMBL/GenBank/DDBJ databases">
        <authorList>
            <person name="Morgan W.R."/>
            <person name="Tartar A."/>
        </authorList>
    </citation>
    <scope>NUCLEOTIDE SEQUENCE</scope>
    <source>
        <strain evidence="2">ARSEF 373</strain>
    </source>
</reference>
<feature type="region of interest" description="Disordered" evidence="1">
    <location>
        <begin position="51"/>
        <end position="79"/>
    </location>
</feature>
<gene>
    <name evidence="2" type="ORF">N0F65_011691</name>
</gene>
<protein>
    <submittedName>
        <fullName evidence="2">Uncharacterized protein</fullName>
    </submittedName>
</protein>
<organism evidence="2 3">
    <name type="scientific">Lagenidium giganteum</name>
    <dbReference type="NCBI Taxonomy" id="4803"/>
    <lineage>
        <taxon>Eukaryota</taxon>
        <taxon>Sar</taxon>
        <taxon>Stramenopiles</taxon>
        <taxon>Oomycota</taxon>
        <taxon>Peronosporomycetes</taxon>
        <taxon>Pythiales</taxon>
        <taxon>Pythiaceae</taxon>
    </lineage>
</organism>
<evidence type="ECO:0000313" key="3">
    <source>
        <dbReference type="Proteomes" id="UP001146120"/>
    </source>
</evidence>
<dbReference type="Proteomes" id="UP001146120">
    <property type="component" value="Unassembled WGS sequence"/>
</dbReference>
<keyword evidence="3" id="KW-1185">Reference proteome</keyword>
<proteinExistence type="predicted"/>
<dbReference type="EMBL" id="DAKRPA010000112">
    <property type="protein sequence ID" value="DAZ98223.1"/>
    <property type="molecule type" value="Genomic_DNA"/>
</dbReference>
<dbReference type="AlphaFoldDB" id="A0AAV2YWL7"/>
<evidence type="ECO:0000313" key="2">
    <source>
        <dbReference type="EMBL" id="DAZ98223.1"/>
    </source>
</evidence>
<feature type="compositionally biased region" description="Basic and acidic residues" evidence="1">
    <location>
        <begin position="51"/>
        <end position="73"/>
    </location>
</feature>
<evidence type="ECO:0000256" key="1">
    <source>
        <dbReference type="SAM" id="MobiDB-lite"/>
    </source>
</evidence>
<sequence>MKRRCKLLMSNLAPGVLRLEINRLVSLQERAAKTNDVKLMALVLKGAKEQHQFHLMEKERGGPSQPRRPEGGKQKKPTP</sequence>
<name>A0AAV2YWL7_9STRA</name>
<accession>A0AAV2YWL7</accession>
<comment type="caution">
    <text evidence="2">The sequence shown here is derived from an EMBL/GenBank/DDBJ whole genome shotgun (WGS) entry which is preliminary data.</text>
</comment>
<reference evidence="2" key="2">
    <citation type="journal article" date="2023" name="Microbiol Resour">
        <title>Decontamination and Annotation of the Draft Genome Sequence of the Oomycete Lagenidium giganteum ARSEF 373.</title>
        <authorList>
            <person name="Morgan W.R."/>
            <person name="Tartar A."/>
        </authorList>
    </citation>
    <scope>NUCLEOTIDE SEQUENCE</scope>
    <source>
        <strain evidence="2">ARSEF 373</strain>
    </source>
</reference>